<evidence type="ECO:0000256" key="3">
    <source>
        <dbReference type="ARBA" id="ARBA00022527"/>
    </source>
</evidence>
<dbReference type="Gene3D" id="1.10.510.10">
    <property type="entry name" value="Transferase(Phosphotransferase) domain 1"/>
    <property type="match status" value="1"/>
</dbReference>
<evidence type="ECO:0000256" key="1">
    <source>
        <dbReference type="ARBA" id="ARBA00010630"/>
    </source>
</evidence>
<dbReference type="Gene3D" id="3.30.200.20">
    <property type="entry name" value="Phosphorylase Kinase, domain 1"/>
    <property type="match status" value="1"/>
</dbReference>
<dbReference type="EC" id="2.7.11.1" evidence="2"/>
<evidence type="ECO:0000256" key="6">
    <source>
        <dbReference type="ARBA" id="ARBA00022741"/>
    </source>
</evidence>
<dbReference type="GO" id="GO:0005524">
    <property type="term" value="F:ATP binding"/>
    <property type="evidence" value="ECO:0007669"/>
    <property type="project" value="UniProtKB-KW"/>
</dbReference>
<evidence type="ECO:0000256" key="9">
    <source>
        <dbReference type="ARBA" id="ARBA00047899"/>
    </source>
</evidence>
<dbReference type="PROSITE" id="PS00109">
    <property type="entry name" value="PROTEIN_KINASE_TYR"/>
    <property type="match status" value="1"/>
</dbReference>
<keyword evidence="7" id="KW-0418">Kinase</keyword>
<dbReference type="Proteomes" id="UP000050640">
    <property type="component" value="Unplaced"/>
</dbReference>
<dbReference type="NCBIfam" id="TIGR03724">
    <property type="entry name" value="arch_bud32"/>
    <property type="match status" value="1"/>
</dbReference>
<dbReference type="GO" id="GO:0004674">
    <property type="term" value="F:protein serine/threonine kinase activity"/>
    <property type="evidence" value="ECO:0007669"/>
    <property type="project" value="UniProtKB-KW"/>
</dbReference>
<organism evidence="12 13">
    <name type="scientific">Elaeophora elaphi</name>
    <dbReference type="NCBI Taxonomy" id="1147741"/>
    <lineage>
        <taxon>Eukaryota</taxon>
        <taxon>Metazoa</taxon>
        <taxon>Ecdysozoa</taxon>
        <taxon>Nematoda</taxon>
        <taxon>Chromadorea</taxon>
        <taxon>Rhabditida</taxon>
        <taxon>Spirurina</taxon>
        <taxon>Spiruromorpha</taxon>
        <taxon>Filarioidea</taxon>
        <taxon>Onchocercidae</taxon>
        <taxon>Elaeophora</taxon>
    </lineage>
</organism>
<dbReference type="GO" id="GO:0005634">
    <property type="term" value="C:nucleus"/>
    <property type="evidence" value="ECO:0007669"/>
    <property type="project" value="TreeGrafter"/>
</dbReference>
<keyword evidence="3" id="KW-0723">Serine/threonine-protein kinase</keyword>
<evidence type="ECO:0000256" key="4">
    <source>
        <dbReference type="ARBA" id="ARBA00022679"/>
    </source>
</evidence>
<keyword evidence="8" id="KW-0067">ATP-binding</keyword>
<dbReference type="GO" id="GO:0005829">
    <property type="term" value="C:cytosol"/>
    <property type="evidence" value="ECO:0007669"/>
    <property type="project" value="TreeGrafter"/>
</dbReference>
<evidence type="ECO:0000256" key="8">
    <source>
        <dbReference type="ARBA" id="ARBA00022840"/>
    </source>
</evidence>
<comment type="catalytic activity">
    <reaction evidence="10">
        <text>L-seryl-[protein] + ATP = O-phospho-L-seryl-[protein] + ADP + H(+)</text>
        <dbReference type="Rhea" id="RHEA:17989"/>
        <dbReference type="Rhea" id="RHEA-COMP:9863"/>
        <dbReference type="Rhea" id="RHEA-COMP:11604"/>
        <dbReference type="ChEBI" id="CHEBI:15378"/>
        <dbReference type="ChEBI" id="CHEBI:29999"/>
        <dbReference type="ChEBI" id="CHEBI:30616"/>
        <dbReference type="ChEBI" id="CHEBI:83421"/>
        <dbReference type="ChEBI" id="CHEBI:456216"/>
        <dbReference type="EC" id="2.7.11.1"/>
    </reaction>
</comment>
<dbReference type="PANTHER" id="PTHR12209">
    <property type="entry name" value="NON-SPECIFIC SERINE/THREONINE PROTEIN KINASE"/>
    <property type="match status" value="1"/>
</dbReference>
<accession>A0A158Q916</accession>
<dbReference type="SUPFAM" id="SSF56112">
    <property type="entry name" value="Protein kinase-like (PK-like)"/>
    <property type="match status" value="1"/>
</dbReference>
<dbReference type="WBParaSite" id="EEL_0000940501-mRNA-1">
    <property type="protein sequence ID" value="EEL_0000940501-mRNA-1"/>
    <property type="gene ID" value="EEL_0000940501"/>
</dbReference>
<keyword evidence="5" id="KW-0819">tRNA processing</keyword>
<dbReference type="GO" id="GO:0008033">
    <property type="term" value="P:tRNA processing"/>
    <property type="evidence" value="ECO:0007669"/>
    <property type="project" value="UniProtKB-KW"/>
</dbReference>
<dbReference type="GO" id="GO:0000408">
    <property type="term" value="C:EKC/KEOPS complex"/>
    <property type="evidence" value="ECO:0007669"/>
    <property type="project" value="UniProtKB-ARBA"/>
</dbReference>
<dbReference type="Pfam" id="PF06293">
    <property type="entry name" value="Kdo"/>
    <property type="match status" value="1"/>
</dbReference>
<dbReference type="PROSITE" id="PS50011">
    <property type="entry name" value="PROTEIN_KINASE_DOM"/>
    <property type="match status" value="1"/>
</dbReference>
<evidence type="ECO:0000259" key="11">
    <source>
        <dbReference type="PROSITE" id="PS50011"/>
    </source>
</evidence>
<dbReference type="InterPro" id="IPR008266">
    <property type="entry name" value="Tyr_kinase_AS"/>
</dbReference>
<dbReference type="STRING" id="1147741.A0A158Q916"/>
<comment type="catalytic activity">
    <reaction evidence="9">
        <text>L-threonyl-[protein] + ATP = O-phospho-L-threonyl-[protein] + ADP + H(+)</text>
        <dbReference type="Rhea" id="RHEA:46608"/>
        <dbReference type="Rhea" id="RHEA-COMP:11060"/>
        <dbReference type="Rhea" id="RHEA-COMP:11605"/>
        <dbReference type="ChEBI" id="CHEBI:15378"/>
        <dbReference type="ChEBI" id="CHEBI:30013"/>
        <dbReference type="ChEBI" id="CHEBI:30616"/>
        <dbReference type="ChEBI" id="CHEBI:61977"/>
        <dbReference type="ChEBI" id="CHEBI:456216"/>
        <dbReference type="EC" id="2.7.11.1"/>
    </reaction>
</comment>
<dbReference type="InterPro" id="IPR022495">
    <property type="entry name" value="Bud32"/>
</dbReference>
<protein>
    <recommendedName>
        <fullName evidence="2">non-specific serine/threonine protein kinase</fullName>
        <ecNumber evidence="2">2.7.11.1</ecNumber>
    </recommendedName>
</protein>
<dbReference type="PANTHER" id="PTHR12209:SF0">
    <property type="entry name" value="EKC_KEOPS COMPLEX SUBUNIT TP53RK"/>
    <property type="match status" value="1"/>
</dbReference>
<keyword evidence="12" id="KW-1185">Reference proteome</keyword>
<dbReference type="GO" id="GO:0070525">
    <property type="term" value="P:tRNA threonylcarbamoyladenosine metabolic process"/>
    <property type="evidence" value="ECO:0007669"/>
    <property type="project" value="TreeGrafter"/>
</dbReference>
<evidence type="ECO:0000313" key="12">
    <source>
        <dbReference type="Proteomes" id="UP000050640"/>
    </source>
</evidence>
<keyword evidence="4" id="KW-0808">Transferase</keyword>
<evidence type="ECO:0000256" key="2">
    <source>
        <dbReference type="ARBA" id="ARBA00012513"/>
    </source>
</evidence>
<evidence type="ECO:0000256" key="10">
    <source>
        <dbReference type="ARBA" id="ARBA00048679"/>
    </source>
</evidence>
<reference evidence="13" key="1">
    <citation type="submission" date="2016-04" db="UniProtKB">
        <authorList>
            <consortium name="WormBaseParasite"/>
        </authorList>
    </citation>
    <scope>IDENTIFICATION</scope>
</reference>
<evidence type="ECO:0000313" key="13">
    <source>
        <dbReference type="WBParaSite" id="EEL_0000940501-mRNA-1"/>
    </source>
</evidence>
<dbReference type="AlphaFoldDB" id="A0A158Q916"/>
<evidence type="ECO:0000256" key="5">
    <source>
        <dbReference type="ARBA" id="ARBA00022694"/>
    </source>
</evidence>
<feature type="domain" description="Protein kinase" evidence="11">
    <location>
        <begin position="14"/>
        <end position="234"/>
    </location>
</feature>
<evidence type="ECO:0000256" key="7">
    <source>
        <dbReference type="ARBA" id="ARBA00022777"/>
    </source>
</evidence>
<name>A0A158Q916_9BILA</name>
<proteinExistence type="inferred from homology"/>
<dbReference type="FunFam" id="3.30.200.20:FF:000201">
    <property type="entry name" value="TP53-regulating kinase isoform X1"/>
    <property type="match status" value="1"/>
</dbReference>
<sequence length="234" mass="26681">MDEATETADSAWFSNDPKPFKQGAEACLYRCAYFGRKAVIKERFAKTYRHPSLDSTLTKERIKAELNALRKCKIIGIDVPTVYFVNIDRNSFIMEEVFSSSTARQFIEDFKNNSNFKELITDFGIRLGQMIAKLHFGGIMHGDLTTSNVLLRNGNPKKIVFIDFGLAEANATVESKGVDLYVLERAVLSTHAEADFFFDSIMKGYELFNGKQYDVVNKKLKEIEKRGRKREMLG</sequence>
<dbReference type="InterPro" id="IPR000719">
    <property type="entry name" value="Prot_kinase_dom"/>
</dbReference>
<dbReference type="InterPro" id="IPR011009">
    <property type="entry name" value="Kinase-like_dom_sf"/>
</dbReference>
<comment type="similarity">
    <text evidence="1">Belongs to the protein kinase superfamily. BUD32 family.</text>
</comment>
<keyword evidence="6" id="KW-0547">Nucleotide-binding</keyword>